<dbReference type="InterPro" id="IPR014710">
    <property type="entry name" value="RmlC-like_jellyroll"/>
</dbReference>
<name>A0A9D2M3B8_9FIRM</name>
<dbReference type="InterPro" id="IPR009327">
    <property type="entry name" value="Cupin_DUF985"/>
</dbReference>
<gene>
    <name evidence="2" type="ORF">H9943_05750</name>
</gene>
<dbReference type="InterPro" id="IPR011051">
    <property type="entry name" value="RmlC_Cupin_sf"/>
</dbReference>
<dbReference type="SUPFAM" id="SSF51182">
    <property type="entry name" value="RmlC-like cupins"/>
    <property type="match status" value="1"/>
</dbReference>
<organism evidence="2 3">
    <name type="scientific">Candidatus Ruthenibacterium avium</name>
    <dbReference type="NCBI Taxonomy" id="2838751"/>
    <lineage>
        <taxon>Bacteria</taxon>
        <taxon>Bacillati</taxon>
        <taxon>Bacillota</taxon>
        <taxon>Clostridia</taxon>
        <taxon>Eubacteriales</taxon>
        <taxon>Oscillospiraceae</taxon>
        <taxon>Ruthenibacterium</taxon>
    </lineage>
</organism>
<dbReference type="EMBL" id="DWYA01000053">
    <property type="protein sequence ID" value="HJB39884.1"/>
    <property type="molecule type" value="Genomic_DNA"/>
</dbReference>
<dbReference type="InterPro" id="IPR039935">
    <property type="entry name" value="YML079W-like"/>
</dbReference>
<dbReference type="AlphaFoldDB" id="A0A9D2M3B8"/>
<feature type="domain" description="DUF985" evidence="1">
    <location>
        <begin position="4"/>
        <end position="131"/>
    </location>
</feature>
<dbReference type="PANTHER" id="PTHR33387:SF3">
    <property type="entry name" value="DUF985 DOMAIN-CONTAINING PROTEIN"/>
    <property type="match status" value="1"/>
</dbReference>
<proteinExistence type="predicted"/>
<dbReference type="Gene3D" id="2.60.120.10">
    <property type="entry name" value="Jelly Rolls"/>
    <property type="match status" value="1"/>
</dbReference>
<dbReference type="Pfam" id="PF06172">
    <property type="entry name" value="Cupin_5"/>
    <property type="match status" value="1"/>
</dbReference>
<dbReference type="PANTHER" id="PTHR33387">
    <property type="entry name" value="RMLC-LIKE JELLY ROLL FOLD PROTEIN"/>
    <property type="match status" value="1"/>
</dbReference>
<protein>
    <submittedName>
        <fullName evidence="2">Cupin domain-containing protein</fullName>
    </submittedName>
</protein>
<evidence type="ECO:0000259" key="1">
    <source>
        <dbReference type="Pfam" id="PF06172"/>
    </source>
</evidence>
<comment type="caution">
    <text evidence="2">The sequence shown here is derived from an EMBL/GenBank/DDBJ whole genome shotgun (WGS) entry which is preliminary data.</text>
</comment>
<sequence>MTAQEVIDALGLEPLEGEGGLYRQTYQSGEQPRAMATAIYYMLTPETFSHLHRLDADEMYHFYLGDAVELCELKPDGSSSVTELGQDLARGQCVQHLVKAGSWQGSRLKAGGAWALLGTTMSPGYQQEGYEHGDRALLTSQYPTQTALIEALTNTPD</sequence>
<evidence type="ECO:0000313" key="2">
    <source>
        <dbReference type="EMBL" id="HJB39884.1"/>
    </source>
</evidence>
<accession>A0A9D2M3B8</accession>
<dbReference type="CDD" id="cd06121">
    <property type="entry name" value="cupin_YML079wp"/>
    <property type="match status" value="1"/>
</dbReference>
<reference evidence="2" key="1">
    <citation type="journal article" date="2021" name="PeerJ">
        <title>Extensive microbial diversity within the chicken gut microbiome revealed by metagenomics and culture.</title>
        <authorList>
            <person name="Gilroy R."/>
            <person name="Ravi A."/>
            <person name="Getino M."/>
            <person name="Pursley I."/>
            <person name="Horton D.L."/>
            <person name="Alikhan N.F."/>
            <person name="Baker D."/>
            <person name="Gharbi K."/>
            <person name="Hall N."/>
            <person name="Watson M."/>
            <person name="Adriaenssens E.M."/>
            <person name="Foster-Nyarko E."/>
            <person name="Jarju S."/>
            <person name="Secka A."/>
            <person name="Antonio M."/>
            <person name="Oren A."/>
            <person name="Chaudhuri R.R."/>
            <person name="La Ragione R."/>
            <person name="Hildebrand F."/>
            <person name="Pallen M.J."/>
        </authorList>
    </citation>
    <scope>NUCLEOTIDE SEQUENCE</scope>
    <source>
        <strain evidence="2">ChiBcec8-14828</strain>
    </source>
</reference>
<dbReference type="Proteomes" id="UP000824209">
    <property type="component" value="Unassembled WGS sequence"/>
</dbReference>
<evidence type="ECO:0000313" key="3">
    <source>
        <dbReference type="Proteomes" id="UP000824209"/>
    </source>
</evidence>
<reference evidence="2" key="2">
    <citation type="submission" date="2021-04" db="EMBL/GenBank/DDBJ databases">
        <authorList>
            <person name="Gilroy R."/>
        </authorList>
    </citation>
    <scope>NUCLEOTIDE SEQUENCE</scope>
    <source>
        <strain evidence="2">ChiBcec8-14828</strain>
    </source>
</reference>